<dbReference type="EMBL" id="MGBR01000001">
    <property type="protein sequence ID" value="OGK73835.1"/>
    <property type="molecule type" value="Genomic_DNA"/>
</dbReference>
<dbReference type="InterPro" id="IPR000962">
    <property type="entry name" value="Znf_DskA_TraR"/>
</dbReference>
<dbReference type="PROSITE" id="PS51128">
    <property type="entry name" value="ZF_DKSA_2"/>
    <property type="match status" value="1"/>
</dbReference>
<evidence type="ECO:0000256" key="3">
    <source>
        <dbReference type="ARBA" id="ARBA00022833"/>
    </source>
</evidence>
<protein>
    <recommendedName>
        <fullName evidence="5">Zinc finger DksA/TraR C4-type domain-containing protein</fullName>
    </recommendedName>
</protein>
<dbReference type="Proteomes" id="UP000177050">
    <property type="component" value="Unassembled WGS sequence"/>
</dbReference>
<dbReference type="SUPFAM" id="SSF57716">
    <property type="entry name" value="Glucocorticoid receptor-like (DNA-binding domain)"/>
    <property type="match status" value="1"/>
</dbReference>
<reference evidence="6 7" key="1">
    <citation type="journal article" date="2016" name="Nat. Commun.">
        <title>Thousands of microbial genomes shed light on interconnected biogeochemical processes in an aquifer system.</title>
        <authorList>
            <person name="Anantharaman K."/>
            <person name="Brown C.T."/>
            <person name="Hug L.A."/>
            <person name="Sharon I."/>
            <person name="Castelle C.J."/>
            <person name="Probst A.J."/>
            <person name="Thomas B.C."/>
            <person name="Singh A."/>
            <person name="Wilkins M.J."/>
            <person name="Karaoz U."/>
            <person name="Brodie E.L."/>
            <person name="Williams K.H."/>
            <person name="Hubbard S.S."/>
            <person name="Banfield J.F."/>
        </authorList>
    </citation>
    <scope>NUCLEOTIDE SEQUENCE [LARGE SCALE GENOMIC DNA]</scope>
</reference>
<accession>A0A1F7L127</accession>
<sequence>MSKGVSKAFIVKQKKKIEEEQKKIILQIEQLKKDDPFSDPDHASDNAAIDTDVREQVGHETVEAEIKDLQTRLQDLKVATTRIQKGRYGVCEKCNEVIPLVRMELVPEARFCIACEKKMHK</sequence>
<dbReference type="PANTHER" id="PTHR33823">
    <property type="entry name" value="RNA POLYMERASE-BINDING TRANSCRIPTION FACTOR DKSA-RELATED"/>
    <property type="match status" value="1"/>
</dbReference>
<dbReference type="AlphaFoldDB" id="A0A1F7L127"/>
<feature type="domain" description="Zinc finger DksA/TraR C4-type" evidence="5">
    <location>
        <begin position="86"/>
        <end position="117"/>
    </location>
</feature>
<keyword evidence="1" id="KW-0479">Metal-binding</keyword>
<evidence type="ECO:0000313" key="6">
    <source>
        <dbReference type="EMBL" id="OGK73835.1"/>
    </source>
</evidence>
<evidence type="ECO:0000313" key="7">
    <source>
        <dbReference type="Proteomes" id="UP000177050"/>
    </source>
</evidence>
<gene>
    <name evidence="6" type="ORF">A3K52_03575</name>
</gene>
<evidence type="ECO:0000256" key="1">
    <source>
        <dbReference type="ARBA" id="ARBA00022723"/>
    </source>
</evidence>
<feature type="zinc finger region" description="dksA C4-type" evidence="4">
    <location>
        <begin position="91"/>
        <end position="115"/>
    </location>
</feature>
<evidence type="ECO:0000256" key="4">
    <source>
        <dbReference type="PROSITE-ProRule" id="PRU00510"/>
    </source>
</evidence>
<dbReference type="PANTHER" id="PTHR33823:SF4">
    <property type="entry name" value="GENERAL STRESS PROTEIN 16O"/>
    <property type="match status" value="1"/>
</dbReference>
<keyword evidence="3" id="KW-0862">Zinc</keyword>
<keyword evidence="2" id="KW-0863">Zinc-finger</keyword>
<evidence type="ECO:0000256" key="2">
    <source>
        <dbReference type="ARBA" id="ARBA00022771"/>
    </source>
</evidence>
<dbReference type="InterPro" id="IPR020458">
    <property type="entry name" value="Znf_DskA_TraR_CS"/>
</dbReference>
<dbReference type="PROSITE" id="PS01102">
    <property type="entry name" value="ZF_DKSA_1"/>
    <property type="match status" value="1"/>
</dbReference>
<organism evidence="6 7">
    <name type="scientific">Candidatus Roizmanbacteria bacterium RIFOXYD1_FULL_38_12</name>
    <dbReference type="NCBI Taxonomy" id="1802093"/>
    <lineage>
        <taxon>Bacteria</taxon>
        <taxon>Candidatus Roizmaniibacteriota</taxon>
    </lineage>
</organism>
<evidence type="ECO:0000259" key="5">
    <source>
        <dbReference type="Pfam" id="PF01258"/>
    </source>
</evidence>
<name>A0A1F7L127_9BACT</name>
<dbReference type="Gene3D" id="1.20.120.910">
    <property type="entry name" value="DksA, coiled-coil domain"/>
    <property type="match status" value="1"/>
</dbReference>
<dbReference type="GO" id="GO:0008270">
    <property type="term" value="F:zinc ion binding"/>
    <property type="evidence" value="ECO:0007669"/>
    <property type="project" value="UniProtKB-KW"/>
</dbReference>
<dbReference type="Pfam" id="PF01258">
    <property type="entry name" value="zf-dskA_traR"/>
    <property type="match status" value="1"/>
</dbReference>
<comment type="caution">
    <text evidence="6">The sequence shown here is derived from an EMBL/GenBank/DDBJ whole genome shotgun (WGS) entry which is preliminary data.</text>
</comment>
<proteinExistence type="predicted"/>